<keyword evidence="9" id="KW-0249">Electron transport</keyword>
<evidence type="ECO:0000256" key="1">
    <source>
        <dbReference type="ARBA" id="ARBA00004173"/>
    </source>
</evidence>
<evidence type="ECO:0000256" key="11">
    <source>
        <dbReference type="ARBA" id="ARBA00023128"/>
    </source>
</evidence>
<dbReference type="Proteomes" id="UP000663828">
    <property type="component" value="Unassembled WGS sequence"/>
</dbReference>
<dbReference type="Proteomes" id="UP000663852">
    <property type="component" value="Unassembled WGS sequence"/>
</dbReference>
<name>A0A814QET4_ADIRI</name>
<dbReference type="EMBL" id="CAJNOJ010000107">
    <property type="protein sequence ID" value="CAF1126524.1"/>
    <property type="molecule type" value="Genomic_DNA"/>
</dbReference>
<evidence type="ECO:0000259" key="14">
    <source>
        <dbReference type="PROSITE" id="PS50075"/>
    </source>
</evidence>
<keyword evidence="12 13" id="KW-0275">Fatty acid biosynthesis</keyword>
<evidence type="ECO:0000256" key="5">
    <source>
        <dbReference type="ARBA" id="ARBA00022516"/>
    </source>
</evidence>
<dbReference type="InterPro" id="IPR003231">
    <property type="entry name" value="ACP"/>
</dbReference>
<evidence type="ECO:0000256" key="8">
    <source>
        <dbReference type="ARBA" id="ARBA00022946"/>
    </source>
</evidence>
<dbReference type="InterPro" id="IPR009081">
    <property type="entry name" value="PP-bd_ACP"/>
</dbReference>
<keyword evidence="5 13" id="KW-0444">Lipid biosynthesis</keyword>
<reference evidence="15" key="1">
    <citation type="submission" date="2021-02" db="EMBL/GenBank/DDBJ databases">
        <authorList>
            <person name="Nowell W R."/>
        </authorList>
    </citation>
    <scope>NUCLEOTIDE SEQUENCE</scope>
</reference>
<dbReference type="AlphaFoldDB" id="A0A814QET4"/>
<comment type="subcellular location">
    <subcellularLocation>
        <location evidence="1">Mitochondrion</location>
    </subcellularLocation>
</comment>
<organism evidence="15 17">
    <name type="scientific">Adineta ricciae</name>
    <name type="common">Rotifer</name>
    <dbReference type="NCBI Taxonomy" id="249248"/>
    <lineage>
        <taxon>Eukaryota</taxon>
        <taxon>Metazoa</taxon>
        <taxon>Spiralia</taxon>
        <taxon>Gnathifera</taxon>
        <taxon>Rotifera</taxon>
        <taxon>Eurotatoria</taxon>
        <taxon>Bdelloidea</taxon>
        <taxon>Adinetida</taxon>
        <taxon>Adinetidae</taxon>
        <taxon>Adineta</taxon>
    </lineage>
</organism>
<dbReference type="GO" id="GO:0000036">
    <property type="term" value="F:acyl carrier activity"/>
    <property type="evidence" value="ECO:0007669"/>
    <property type="project" value="TreeGrafter"/>
</dbReference>
<gene>
    <name evidence="16" type="ORF">EDS130_LOCUS21342</name>
    <name evidence="15" type="ORF">XAT740_LOCUS19310</name>
</gene>
<sequence length="167" mass="19332">MLSSTFRLLTRTSSFIRPVIGSLPRRSLFLKPTLVSFNEKHRQPSMIINHIPVRQSHVHYTYPMIESRVMLVLRLFDKIDGNALQLDSKFAQDLGLDSLDIVEITAALEDEFWTEIPDVDSDHFVTPRHIIQYLCDKYDVYEHVEPVSAGKEYMEEAKAAAERAHHH</sequence>
<dbReference type="PANTHER" id="PTHR20863">
    <property type="entry name" value="ACYL CARRIER PROTEIN"/>
    <property type="match status" value="1"/>
</dbReference>
<evidence type="ECO:0000313" key="17">
    <source>
        <dbReference type="Proteomes" id="UP000663828"/>
    </source>
</evidence>
<keyword evidence="4 13" id="KW-0596">Phosphopantetheine</keyword>
<evidence type="ECO:0000256" key="3">
    <source>
        <dbReference type="ARBA" id="ARBA00022448"/>
    </source>
</evidence>
<dbReference type="SUPFAM" id="SSF47336">
    <property type="entry name" value="ACP-like"/>
    <property type="match status" value="1"/>
</dbReference>
<dbReference type="PROSITE" id="PS50075">
    <property type="entry name" value="CARRIER"/>
    <property type="match status" value="1"/>
</dbReference>
<accession>A0A814QET4</accession>
<comment type="similarity">
    <text evidence="2">Belongs to the acyl carrier protein (ACP) family.</text>
</comment>
<keyword evidence="7" id="KW-0276">Fatty acid metabolism</keyword>
<evidence type="ECO:0000313" key="16">
    <source>
        <dbReference type="EMBL" id="CAF1126524.1"/>
    </source>
</evidence>
<evidence type="ECO:0000256" key="6">
    <source>
        <dbReference type="ARBA" id="ARBA00022553"/>
    </source>
</evidence>
<dbReference type="GO" id="GO:0005739">
    <property type="term" value="C:mitochondrion"/>
    <property type="evidence" value="ECO:0007669"/>
    <property type="project" value="UniProtKB-SubCell"/>
</dbReference>
<keyword evidence="17" id="KW-1185">Reference proteome</keyword>
<evidence type="ECO:0000256" key="12">
    <source>
        <dbReference type="ARBA" id="ARBA00023160"/>
    </source>
</evidence>
<evidence type="ECO:0000256" key="9">
    <source>
        <dbReference type="ARBA" id="ARBA00022982"/>
    </source>
</evidence>
<evidence type="ECO:0000256" key="10">
    <source>
        <dbReference type="ARBA" id="ARBA00023098"/>
    </source>
</evidence>
<dbReference type="InterPro" id="IPR036736">
    <property type="entry name" value="ACP-like_sf"/>
</dbReference>
<dbReference type="PANTHER" id="PTHR20863:SF28">
    <property type="entry name" value="ACYL CARRIER PROTEIN, MITOCHONDRIAL"/>
    <property type="match status" value="1"/>
</dbReference>
<dbReference type="PROSITE" id="PS00012">
    <property type="entry name" value="PHOSPHOPANTETHEINE"/>
    <property type="match status" value="1"/>
</dbReference>
<dbReference type="Gene3D" id="1.10.1200.10">
    <property type="entry name" value="ACP-like"/>
    <property type="match status" value="1"/>
</dbReference>
<keyword evidence="10" id="KW-0443">Lipid metabolism</keyword>
<feature type="domain" description="Carrier" evidence="14">
    <location>
        <begin position="63"/>
        <end position="138"/>
    </location>
</feature>
<keyword evidence="8" id="KW-0809">Transit peptide</keyword>
<dbReference type="OrthoDB" id="448946at2759"/>
<protein>
    <recommendedName>
        <fullName evidence="13">Acyl carrier protein</fullName>
    </recommendedName>
</protein>
<keyword evidence="3" id="KW-0813">Transport</keyword>
<dbReference type="EMBL" id="CAJNOR010001314">
    <property type="protein sequence ID" value="CAF1119670.1"/>
    <property type="molecule type" value="Genomic_DNA"/>
</dbReference>
<evidence type="ECO:0000256" key="7">
    <source>
        <dbReference type="ARBA" id="ARBA00022832"/>
    </source>
</evidence>
<proteinExistence type="inferred from homology"/>
<evidence type="ECO:0000313" key="15">
    <source>
        <dbReference type="EMBL" id="CAF1119670.1"/>
    </source>
</evidence>
<comment type="function">
    <text evidence="13">Carrier of the growing fatty acid chain in fatty acid biosynthesis.</text>
</comment>
<evidence type="ECO:0000256" key="2">
    <source>
        <dbReference type="ARBA" id="ARBA00010930"/>
    </source>
</evidence>
<comment type="caution">
    <text evidence="15">The sequence shown here is derived from an EMBL/GenBank/DDBJ whole genome shotgun (WGS) entry which is preliminary data.</text>
</comment>
<dbReference type="Pfam" id="PF00550">
    <property type="entry name" value="PP-binding"/>
    <property type="match status" value="1"/>
</dbReference>
<evidence type="ECO:0000256" key="13">
    <source>
        <dbReference type="RuleBase" id="RU000722"/>
    </source>
</evidence>
<evidence type="ECO:0000256" key="4">
    <source>
        <dbReference type="ARBA" id="ARBA00022450"/>
    </source>
</evidence>
<keyword evidence="6" id="KW-0597">Phosphoprotein</keyword>
<dbReference type="InterPro" id="IPR006162">
    <property type="entry name" value="Ppantetheine_attach_site"/>
</dbReference>
<keyword evidence="11" id="KW-0496">Mitochondrion</keyword>
<dbReference type="GO" id="GO:0000035">
    <property type="term" value="F:acyl binding"/>
    <property type="evidence" value="ECO:0007669"/>
    <property type="project" value="TreeGrafter"/>
</dbReference>